<organism evidence="2">
    <name type="scientific">uncultured Chloroflexia bacterium</name>
    <dbReference type="NCBI Taxonomy" id="1672391"/>
    <lineage>
        <taxon>Bacteria</taxon>
        <taxon>Bacillati</taxon>
        <taxon>Chloroflexota</taxon>
        <taxon>Chloroflexia</taxon>
        <taxon>environmental samples</taxon>
    </lineage>
</organism>
<sequence length="82" mass="9678">MDAKHKARWERFRRRGKRKFILLSTLWFVAVSLVLHPILSVALFDDPFGMRMLVQAIMTGLMTGLIWGLLFWNIMVDRRSSK</sequence>
<keyword evidence="1" id="KW-1133">Transmembrane helix</keyword>
<gene>
    <name evidence="2" type="ORF">AVDCRST_MAG93-2435</name>
</gene>
<dbReference type="AlphaFoldDB" id="A0A6J4IZQ2"/>
<evidence type="ECO:0000313" key="2">
    <source>
        <dbReference type="EMBL" id="CAA9266544.1"/>
    </source>
</evidence>
<accession>A0A6J4IZQ2</accession>
<dbReference type="EMBL" id="CADCTR010000828">
    <property type="protein sequence ID" value="CAA9266544.1"/>
    <property type="molecule type" value="Genomic_DNA"/>
</dbReference>
<keyword evidence="1" id="KW-0812">Transmembrane</keyword>
<keyword evidence="1" id="KW-0472">Membrane</keyword>
<evidence type="ECO:0000256" key="1">
    <source>
        <dbReference type="SAM" id="Phobius"/>
    </source>
</evidence>
<protein>
    <submittedName>
        <fullName evidence="2">Uncharacterized protein</fullName>
    </submittedName>
</protein>
<feature type="transmembrane region" description="Helical" evidence="1">
    <location>
        <begin position="20"/>
        <end position="44"/>
    </location>
</feature>
<name>A0A6J4IZQ2_9CHLR</name>
<proteinExistence type="predicted"/>
<reference evidence="2" key="1">
    <citation type="submission" date="2020-02" db="EMBL/GenBank/DDBJ databases">
        <authorList>
            <person name="Meier V. D."/>
        </authorList>
    </citation>
    <scope>NUCLEOTIDE SEQUENCE</scope>
    <source>
        <strain evidence="2">AVDCRST_MAG93</strain>
    </source>
</reference>
<feature type="transmembrane region" description="Helical" evidence="1">
    <location>
        <begin position="56"/>
        <end position="76"/>
    </location>
</feature>